<proteinExistence type="predicted"/>
<evidence type="ECO:0008006" key="5">
    <source>
        <dbReference type="Google" id="ProtNLM"/>
    </source>
</evidence>
<dbReference type="AlphaFoldDB" id="A0A7R8UII5"/>
<protein>
    <recommendedName>
        <fullName evidence="5">RRM domain-containing protein</fullName>
    </recommendedName>
</protein>
<dbReference type="GO" id="GO:0005634">
    <property type="term" value="C:nucleus"/>
    <property type="evidence" value="ECO:0007669"/>
    <property type="project" value="TreeGrafter"/>
</dbReference>
<keyword evidence="1" id="KW-0694">RNA-binding</keyword>
<feature type="region of interest" description="Disordered" evidence="2">
    <location>
        <begin position="1"/>
        <end position="31"/>
    </location>
</feature>
<feature type="region of interest" description="Disordered" evidence="2">
    <location>
        <begin position="276"/>
        <end position="333"/>
    </location>
</feature>
<dbReference type="EMBL" id="LR899010">
    <property type="protein sequence ID" value="CAD7081192.1"/>
    <property type="molecule type" value="Genomic_DNA"/>
</dbReference>
<feature type="compositionally biased region" description="Acidic residues" evidence="2">
    <location>
        <begin position="319"/>
        <end position="333"/>
    </location>
</feature>
<dbReference type="SUPFAM" id="SSF54928">
    <property type="entry name" value="RNA-binding domain, RBD"/>
    <property type="match status" value="1"/>
</dbReference>
<feature type="compositionally biased region" description="Polar residues" evidence="2">
    <location>
        <begin position="276"/>
        <end position="288"/>
    </location>
</feature>
<dbReference type="PANTHER" id="PTHR14398">
    <property type="entry name" value="RNA RECOGNITION RRM/RNP DOMAIN"/>
    <property type="match status" value="1"/>
</dbReference>
<reference evidence="3 4" key="1">
    <citation type="submission" date="2020-11" db="EMBL/GenBank/DDBJ databases">
        <authorList>
            <person name="Wallbank WR R."/>
            <person name="Pardo Diaz C."/>
            <person name="Kozak K."/>
            <person name="Martin S."/>
            <person name="Jiggins C."/>
            <person name="Moest M."/>
            <person name="Warren A I."/>
            <person name="Generalovic N T."/>
            <person name="Byers J.R.P. K."/>
            <person name="Montejo-Kovacevich G."/>
            <person name="Yen C E."/>
        </authorList>
    </citation>
    <scope>NUCLEOTIDE SEQUENCE [LARGE SCALE GENOMIC DNA]</scope>
</reference>
<dbReference type="Proteomes" id="UP000594454">
    <property type="component" value="Chromosome 2"/>
</dbReference>
<dbReference type="PANTHER" id="PTHR14398:SF0">
    <property type="entry name" value="ZINC FINGER PROTEIN SWM"/>
    <property type="match status" value="1"/>
</dbReference>
<dbReference type="GO" id="GO:0003723">
    <property type="term" value="F:RNA binding"/>
    <property type="evidence" value="ECO:0007669"/>
    <property type="project" value="UniProtKB-KW"/>
</dbReference>
<gene>
    <name evidence="3" type="ORF">HERILL_LOCUS4313</name>
</gene>
<feature type="compositionally biased region" description="Basic and acidic residues" evidence="2">
    <location>
        <begin position="290"/>
        <end position="302"/>
    </location>
</feature>
<keyword evidence="4" id="KW-1185">Reference proteome</keyword>
<sequence>MNNGASLNNAVGRTGKRPFAALGSPDESDTSPLVTLQKNCTIELRRIPRWLNTVAQLDSYFSKYGKVMSIRIAYQADPEAATVTFEDDIVASVAYKSIVEKGSWCSPHNPNTSGNPNKQRKYCSTKHVYRHMELDKIEDILKRKRELLQGYLEQLKMVTGLAAKSDAVETDHEQKLDLVKQLTASIESMHEEIALDEVQVATKMFYEMPIDKAISTISDDEAKPQPIDFPAVPPLTESWNVTTSKVTLGSVSVPFKNAVVDRSEAIPALTEDETLTSINIRNDSSGTPDHQPESSEFKRDSDVGVADTGSNNKAPDLGNEIEDPPIIEISDDDDCLEFDYEYPELL</sequence>
<organism evidence="3 4">
    <name type="scientific">Hermetia illucens</name>
    <name type="common">Black soldier fly</name>
    <dbReference type="NCBI Taxonomy" id="343691"/>
    <lineage>
        <taxon>Eukaryota</taxon>
        <taxon>Metazoa</taxon>
        <taxon>Ecdysozoa</taxon>
        <taxon>Arthropoda</taxon>
        <taxon>Hexapoda</taxon>
        <taxon>Insecta</taxon>
        <taxon>Pterygota</taxon>
        <taxon>Neoptera</taxon>
        <taxon>Endopterygota</taxon>
        <taxon>Diptera</taxon>
        <taxon>Brachycera</taxon>
        <taxon>Stratiomyomorpha</taxon>
        <taxon>Stratiomyidae</taxon>
        <taxon>Hermetiinae</taxon>
        <taxon>Hermetia</taxon>
    </lineage>
</organism>
<feature type="compositionally biased region" description="Polar residues" evidence="2">
    <location>
        <begin position="1"/>
        <end position="11"/>
    </location>
</feature>
<evidence type="ECO:0000313" key="4">
    <source>
        <dbReference type="Proteomes" id="UP000594454"/>
    </source>
</evidence>
<evidence type="ECO:0000313" key="3">
    <source>
        <dbReference type="EMBL" id="CAD7081192.1"/>
    </source>
</evidence>
<evidence type="ECO:0000256" key="2">
    <source>
        <dbReference type="SAM" id="MobiDB-lite"/>
    </source>
</evidence>
<evidence type="ECO:0000256" key="1">
    <source>
        <dbReference type="ARBA" id="ARBA00022884"/>
    </source>
</evidence>
<dbReference type="InterPro" id="IPR045137">
    <property type="entry name" value="RBM26/27"/>
</dbReference>
<dbReference type="InParanoid" id="A0A7R8UII5"/>
<name>A0A7R8UII5_HERIL</name>
<dbReference type="InterPro" id="IPR035979">
    <property type="entry name" value="RBD_domain_sf"/>
</dbReference>
<accession>A0A7R8UII5</accession>
<dbReference type="OrthoDB" id="443401at2759"/>